<name>A0A1I0H4V5_9BACT</name>
<dbReference type="AlphaFoldDB" id="A0A1I0H4V5"/>
<accession>A0A1I0H4V5</accession>
<reference evidence="2" key="1">
    <citation type="submission" date="2016-10" db="EMBL/GenBank/DDBJ databases">
        <authorList>
            <person name="Varghese N."/>
            <person name="Submissions S."/>
        </authorList>
    </citation>
    <scope>NUCLEOTIDE SEQUENCE [LARGE SCALE GENOMIC DNA]</scope>
    <source>
        <strain evidence="2">DSM 16858</strain>
    </source>
</reference>
<evidence type="ECO:0000313" key="1">
    <source>
        <dbReference type="EMBL" id="SET78739.1"/>
    </source>
</evidence>
<dbReference type="EMBL" id="FOIJ01000004">
    <property type="protein sequence ID" value="SET78739.1"/>
    <property type="molecule type" value="Genomic_DNA"/>
</dbReference>
<protein>
    <recommendedName>
        <fullName evidence="3">DUF5666 domain-containing protein</fullName>
    </recommendedName>
</protein>
<sequence length="136" mass="14665">MGAACWMGCQTDKAVAGYSSQTASPARIAQNPNLAAGEGGLLVEGTVVADTQDSLLIEDPDGLQRSLRIQEDTVYRLGEDGELTAREYLAPGAVVRASFDYNNKERVAQEVIILDTVSPAEPKAWPEDPSPYRRDP</sequence>
<evidence type="ECO:0008006" key="3">
    <source>
        <dbReference type="Google" id="ProtNLM"/>
    </source>
</evidence>
<keyword evidence="2" id="KW-1185">Reference proteome</keyword>
<dbReference type="Proteomes" id="UP000199181">
    <property type="component" value="Unassembled WGS sequence"/>
</dbReference>
<organism evidence="1 2">
    <name type="scientific">Stigmatella erecta</name>
    <dbReference type="NCBI Taxonomy" id="83460"/>
    <lineage>
        <taxon>Bacteria</taxon>
        <taxon>Pseudomonadati</taxon>
        <taxon>Myxococcota</taxon>
        <taxon>Myxococcia</taxon>
        <taxon>Myxococcales</taxon>
        <taxon>Cystobacterineae</taxon>
        <taxon>Archangiaceae</taxon>
        <taxon>Stigmatella</taxon>
    </lineage>
</organism>
<gene>
    <name evidence="1" type="ORF">SAMN05443639_104323</name>
</gene>
<evidence type="ECO:0000313" key="2">
    <source>
        <dbReference type="Proteomes" id="UP000199181"/>
    </source>
</evidence>
<proteinExistence type="predicted"/>